<feature type="chain" id="PRO_5016656789" evidence="1">
    <location>
        <begin position="22"/>
        <end position="334"/>
    </location>
</feature>
<gene>
    <name evidence="2" type="ORF">NCTC11155_01581</name>
</gene>
<dbReference type="OrthoDB" id="10019063at2"/>
<dbReference type="Proteomes" id="UP000254424">
    <property type="component" value="Unassembled WGS sequence"/>
</dbReference>
<organism evidence="2 3">
    <name type="scientific">Bacteroides eggerthii</name>
    <dbReference type="NCBI Taxonomy" id="28111"/>
    <lineage>
        <taxon>Bacteria</taxon>
        <taxon>Pseudomonadati</taxon>
        <taxon>Bacteroidota</taxon>
        <taxon>Bacteroidia</taxon>
        <taxon>Bacteroidales</taxon>
        <taxon>Bacteroidaceae</taxon>
        <taxon>Bacteroides</taxon>
    </lineage>
</organism>
<evidence type="ECO:0000313" key="2">
    <source>
        <dbReference type="EMBL" id="SUV29592.1"/>
    </source>
</evidence>
<protein>
    <submittedName>
        <fullName evidence="2">Putative lipoprotein</fullName>
    </submittedName>
</protein>
<keyword evidence="1" id="KW-0732">Signal</keyword>
<feature type="signal peptide" evidence="1">
    <location>
        <begin position="1"/>
        <end position="21"/>
    </location>
</feature>
<dbReference type="RefSeq" id="WP_004290570.1">
    <property type="nucleotide sequence ID" value="NZ_CABKNQ010000018.1"/>
</dbReference>
<evidence type="ECO:0000313" key="3">
    <source>
        <dbReference type="Proteomes" id="UP000254424"/>
    </source>
</evidence>
<dbReference type="AlphaFoldDB" id="A0A380YSY7"/>
<dbReference type="CDD" id="cd13121">
    <property type="entry name" value="BF2867_like_C"/>
    <property type="match status" value="1"/>
</dbReference>
<sequence length="334" mass="34789">MKKIMFMLVAVAAMASSCTQSDVIGLSSDDNVEIRVSAGITSAVSPSTRAVLEGMINSGFTTDLDVSFVRADEGSSGYTTYGATALIGTVAHAADALSFAPAEYYLASGKKTKLIGWYPRRSGVSYTQGTRVVDFGEIDGKTDLMATVLYEGSKGANIPSIAFNHLLTQFSIKVYTPDAAAQGLWGTVNSIKIAEKKQTCTITLPAATETANTAAAPTFTGNSDLDLIEANPAVTPATVINYPLTLGVGTTTDAVLAGYAMFAPQTAGNVVLKIELSVGGTQTVNVPVPTTPTPAGFLHGHAYEITLKFSSSAITPTVSVVDWVPVTNLPEVEI</sequence>
<dbReference type="STRING" id="483216.BACEGG_02246"/>
<dbReference type="EMBL" id="UFSX01000001">
    <property type="protein sequence ID" value="SUV29592.1"/>
    <property type="molecule type" value="Genomic_DNA"/>
</dbReference>
<dbReference type="Pfam" id="PF13149">
    <property type="entry name" value="Mfa_like_1"/>
    <property type="match status" value="1"/>
</dbReference>
<dbReference type="InterPro" id="IPR025049">
    <property type="entry name" value="Mfa-like_1"/>
</dbReference>
<dbReference type="Gene3D" id="2.60.40.2630">
    <property type="match status" value="1"/>
</dbReference>
<dbReference type="CDD" id="cd13120">
    <property type="entry name" value="BF2867_like_N"/>
    <property type="match status" value="1"/>
</dbReference>
<reference evidence="2 3" key="1">
    <citation type="submission" date="2018-06" db="EMBL/GenBank/DDBJ databases">
        <authorList>
            <consortium name="Pathogen Informatics"/>
            <person name="Doyle S."/>
        </authorList>
    </citation>
    <scope>NUCLEOTIDE SEQUENCE [LARGE SCALE GENOMIC DNA]</scope>
    <source>
        <strain evidence="2 3">NCTC11155</strain>
    </source>
</reference>
<name>A0A380YSY7_9BACE</name>
<accession>A0A380YSY7</accession>
<proteinExistence type="predicted"/>
<evidence type="ECO:0000256" key="1">
    <source>
        <dbReference type="SAM" id="SignalP"/>
    </source>
</evidence>
<dbReference type="PROSITE" id="PS51257">
    <property type="entry name" value="PROKAR_LIPOPROTEIN"/>
    <property type="match status" value="1"/>
</dbReference>
<keyword evidence="2" id="KW-0449">Lipoprotein</keyword>
<dbReference type="GeneID" id="93071484"/>